<dbReference type="Gene3D" id="2.30.39.10">
    <property type="entry name" value="Alpha-1-antitrypsin, domain 1"/>
    <property type="match status" value="1"/>
</dbReference>
<dbReference type="GO" id="GO:0005615">
    <property type="term" value="C:extracellular space"/>
    <property type="evidence" value="ECO:0007669"/>
    <property type="project" value="InterPro"/>
</dbReference>
<sequence>MPTNDTPSTERYDDHSNNFVISPASIKLLLGILLEGADGNTAKEIRMALRLPNGKIESRKEFETWMSALKMVDDPNELKLASRIFLSNKSNAKYEYKNALKKYYKSGIGKVNFKESKEASNYINDWISKQTSGLITSVVGDDQIDSNTKMILTSGIYFKGVWMNPFTSEKTSVRCFYQTNDKCVKSMAMAESGYFNLGYIDRIDAQAIQLPYLGGKYFMLILLPSVRSNVQQLSRDLMHVSMTSILSEMTSQEVFVQIPRFKISYKQDLTNVLKKLDMYNMFSKSANFSNLLDSNSTTTLVSHIFHSAKIEVSEKGTVAAAASGALFIPLMGGPTTSFIADRPFLFYVMDTTINSIIFAGKLSVPEAVKTQDTPSTTSSKPLFTTTTANKNKGQSTTHSPSTMKKVTSARTTTKLSSKSTVKQTTSTTSSSSRGSTSTSKPYKSSFSEDFVNSPPENLKLFQPTRHTSSTPGPKFRSIKGGFFTPKNVNVPSPLPDNFKRTSDSKIGTQSLAEESTVFPSYSFDSLHQSFTQRQRNVKHNPSNSDKDNLSSDYWRHHVLLFT</sequence>
<name>E0VLN3_PEDHC</name>
<evidence type="ECO:0000256" key="1">
    <source>
        <dbReference type="ARBA" id="ARBA00009500"/>
    </source>
</evidence>
<feature type="domain" description="Serpin" evidence="6">
    <location>
        <begin position="9"/>
        <end position="365"/>
    </location>
</feature>
<comment type="similarity">
    <text evidence="1 4">Belongs to the serpin family.</text>
</comment>
<evidence type="ECO:0000313" key="9">
    <source>
        <dbReference type="Proteomes" id="UP000009046"/>
    </source>
</evidence>
<keyword evidence="9" id="KW-1185">Reference proteome</keyword>
<dbReference type="EnsemblMetazoa" id="PHUM291180-RA">
    <property type="protein sequence ID" value="PHUM291180-PA"/>
    <property type="gene ID" value="PHUM291180"/>
</dbReference>
<dbReference type="SMART" id="SM00093">
    <property type="entry name" value="SERPIN"/>
    <property type="match status" value="1"/>
</dbReference>
<evidence type="ECO:0000256" key="2">
    <source>
        <dbReference type="ARBA" id="ARBA00022690"/>
    </source>
</evidence>
<dbReference type="PANTHER" id="PTHR11461">
    <property type="entry name" value="SERINE PROTEASE INHIBITOR, SERPIN"/>
    <property type="match status" value="1"/>
</dbReference>
<dbReference type="KEGG" id="phu:Phum_PHUM291180"/>
<dbReference type="InterPro" id="IPR023796">
    <property type="entry name" value="Serpin_dom"/>
</dbReference>
<dbReference type="Gene3D" id="3.30.497.10">
    <property type="entry name" value="Antithrombin, subunit I, domain 2"/>
    <property type="match status" value="1"/>
</dbReference>
<dbReference type="CTD" id="8229656"/>
<evidence type="ECO:0000256" key="4">
    <source>
        <dbReference type="RuleBase" id="RU000411"/>
    </source>
</evidence>
<feature type="region of interest" description="Disordered" evidence="5">
    <location>
        <begin position="370"/>
        <end position="488"/>
    </location>
</feature>
<accession>E0VLN3</accession>
<keyword evidence="3" id="KW-0722">Serine protease inhibitor</keyword>
<keyword evidence="2" id="KW-0646">Protease inhibitor</keyword>
<dbReference type="GO" id="GO:0004867">
    <property type="term" value="F:serine-type endopeptidase inhibitor activity"/>
    <property type="evidence" value="ECO:0007669"/>
    <property type="project" value="UniProtKB-KW"/>
</dbReference>
<dbReference type="Pfam" id="PF00079">
    <property type="entry name" value="Serpin"/>
    <property type="match status" value="1"/>
</dbReference>
<gene>
    <name evidence="8" type="primary">8229656</name>
    <name evidence="7" type="ORF">Phum_PHUM291180</name>
</gene>
<dbReference type="InterPro" id="IPR042178">
    <property type="entry name" value="Serpin_sf_1"/>
</dbReference>
<dbReference type="InterPro" id="IPR042185">
    <property type="entry name" value="Serpin_sf_2"/>
</dbReference>
<feature type="compositionally biased region" description="Polar residues" evidence="5">
    <location>
        <begin position="388"/>
        <end position="405"/>
    </location>
</feature>
<dbReference type="InterPro" id="IPR023795">
    <property type="entry name" value="Serpin_CS"/>
</dbReference>
<feature type="compositionally biased region" description="Low complexity" evidence="5">
    <location>
        <begin position="408"/>
        <end position="440"/>
    </location>
</feature>
<dbReference type="eggNOG" id="KOG2392">
    <property type="taxonomic scope" value="Eukaryota"/>
</dbReference>
<protein>
    <submittedName>
        <fullName evidence="7">Predicted protein</fullName>
    </submittedName>
</protein>
<dbReference type="InParanoid" id="E0VLN3"/>
<evidence type="ECO:0000256" key="3">
    <source>
        <dbReference type="ARBA" id="ARBA00022900"/>
    </source>
</evidence>
<evidence type="ECO:0000313" key="7">
    <source>
        <dbReference type="EMBL" id="EEB14289.1"/>
    </source>
</evidence>
<dbReference type="GeneID" id="8229656"/>
<dbReference type="OrthoDB" id="9518664at2759"/>
<reference evidence="8" key="3">
    <citation type="submission" date="2020-05" db="UniProtKB">
        <authorList>
            <consortium name="EnsemblMetazoa"/>
        </authorList>
    </citation>
    <scope>IDENTIFICATION</scope>
    <source>
        <strain evidence="8">USDA</strain>
    </source>
</reference>
<reference evidence="7" key="2">
    <citation type="submission" date="2007-04" db="EMBL/GenBank/DDBJ databases">
        <title>The genome of the human body louse.</title>
        <authorList>
            <consortium name="The Human Body Louse Genome Consortium"/>
            <person name="Kirkness E."/>
            <person name="Walenz B."/>
            <person name="Hass B."/>
            <person name="Bruggner R."/>
            <person name="Strausberg R."/>
        </authorList>
    </citation>
    <scope>NUCLEOTIDE SEQUENCE</scope>
    <source>
        <strain evidence="7">USDA</strain>
    </source>
</reference>
<dbReference type="InterPro" id="IPR000215">
    <property type="entry name" value="Serpin_fam"/>
</dbReference>
<proteinExistence type="inferred from homology"/>
<dbReference type="VEuPathDB" id="VectorBase:PHUM291180"/>
<organism>
    <name type="scientific">Pediculus humanus subsp. corporis</name>
    <name type="common">Body louse</name>
    <dbReference type="NCBI Taxonomy" id="121224"/>
    <lineage>
        <taxon>Eukaryota</taxon>
        <taxon>Metazoa</taxon>
        <taxon>Ecdysozoa</taxon>
        <taxon>Arthropoda</taxon>
        <taxon>Hexapoda</taxon>
        <taxon>Insecta</taxon>
        <taxon>Pterygota</taxon>
        <taxon>Neoptera</taxon>
        <taxon>Paraneoptera</taxon>
        <taxon>Psocodea</taxon>
        <taxon>Troctomorpha</taxon>
        <taxon>Phthiraptera</taxon>
        <taxon>Anoplura</taxon>
        <taxon>Pediculidae</taxon>
        <taxon>Pediculus</taxon>
    </lineage>
</organism>
<dbReference type="EMBL" id="DS235277">
    <property type="protein sequence ID" value="EEB14289.1"/>
    <property type="molecule type" value="Genomic_DNA"/>
</dbReference>
<evidence type="ECO:0000313" key="8">
    <source>
        <dbReference type="EnsemblMetazoa" id="PHUM291180-PA"/>
    </source>
</evidence>
<dbReference type="AlphaFoldDB" id="E0VLN3"/>
<dbReference type="Proteomes" id="UP000009046">
    <property type="component" value="Unassembled WGS sequence"/>
</dbReference>
<feature type="compositionally biased region" description="Low complexity" evidence="5">
    <location>
        <begin position="373"/>
        <end position="387"/>
    </location>
</feature>
<evidence type="ECO:0000256" key="5">
    <source>
        <dbReference type="SAM" id="MobiDB-lite"/>
    </source>
</evidence>
<dbReference type="RefSeq" id="XP_002427027.1">
    <property type="nucleotide sequence ID" value="XM_002426982.1"/>
</dbReference>
<dbReference type="HOGENOM" id="CLU_485126_0_0_1"/>
<dbReference type="PANTHER" id="PTHR11461:SF211">
    <property type="entry name" value="GH10112P-RELATED"/>
    <property type="match status" value="1"/>
</dbReference>
<dbReference type="SUPFAM" id="SSF56574">
    <property type="entry name" value="Serpins"/>
    <property type="match status" value="1"/>
</dbReference>
<dbReference type="PROSITE" id="PS00284">
    <property type="entry name" value="SERPIN"/>
    <property type="match status" value="1"/>
</dbReference>
<evidence type="ECO:0000259" key="6">
    <source>
        <dbReference type="SMART" id="SM00093"/>
    </source>
</evidence>
<dbReference type="InterPro" id="IPR036186">
    <property type="entry name" value="Serpin_sf"/>
</dbReference>
<dbReference type="OMA" id="ANFVHIS"/>
<dbReference type="EMBL" id="AAZO01003379">
    <property type="status" value="NOT_ANNOTATED_CDS"/>
    <property type="molecule type" value="Genomic_DNA"/>
</dbReference>
<reference evidence="7" key="1">
    <citation type="submission" date="2007-04" db="EMBL/GenBank/DDBJ databases">
        <title>Annotation of Pediculus humanus corporis strain USDA.</title>
        <authorList>
            <person name="Kirkness E."/>
            <person name="Hannick L."/>
            <person name="Hass B."/>
            <person name="Bruggner R."/>
            <person name="Lawson D."/>
            <person name="Bidwell S."/>
            <person name="Joardar V."/>
            <person name="Caler E."/>
            <person name="Walenz B."/>
            <person name="Inman J."/>
            <person name="Schobel S."/>
            <person name="Galinsky K."/>
            <person name="Amedeo P."/>
            <person name="Strausberg R."/>
        </authorList>
    </citation>
    <scope>NUCLEOTIDE SEQUENCE</scope>
    <source>
        <strain evidence="7">USDA</strain>
    </source>
</reference>